<dbReference type="OrthoDB" id="425534at2759"/>
<dbReference type="InParanoid" id="G4TKY4"/>
<comment type="caution">
    <text evidence="6">The sequence shown here is derived from an EMBL/GenBank/DDBJ whole genome shotgun (WGS) entry which is preliminary data.</text>
</comment>
<protein>
    <recommendedName>
        <fullName evidence="8">AB hydrolase-1 domain-containing protein</fullName>
    </recommendedName>
</protein>
<evidence type="ECO:0000256" key="3">
    <source>
        <dbReference type="SAM" id="SignalP"/>
    </source>
</evidence>
<feature type="domain" description="AB hydrolase-1" evidence="4">
    <location>
        <begin position="102"/>
        <end position="269"/>
    </location>
</feature>
<dbReference type="InterPro" id="IPR051601">
    <property type="entry name" value="Serine_prot/Carboxylest_S33"/>
</dbReference>
<dbReference type="GO" id="GO:0016787">
    <property type="term" value="F:hydrolase activity"/>
    <property type="evidence" value="ECO:0007669"/>
    <property type="project" value="UniProtKB-KW"/>
</dbReference>
<accession>G4TKY4</accession>
<dbReference type="OMA" id="LMAINCA"/>
<keyword evidence="2" id="KW-0378">Hydrolase</keyword>
<dbReference type="STRING" id="1109443.G4TKY4"/>
<comment type="similarity">
    <text evidence="1">Belongs to the peptidase S33 family.</text>
</comment>
<dbReference type="eggNOG" id="ENOG502SIH4">
    <property type="taxonomic scope" value="Eukaryota"/>
</dbReference>
<dbReference type="HOGENOM" id="CLU_013364_5_1_1"/>
<dbReference type="PANTHER" id="PTHR43248:SF25">
    <property type="entry name" value="AB HYDROLASE-1 DOMAIN-CONTAINING PROTEIN-RELATED"/>
    <property type="match status" value="1"/>
</dbReference>
<evidence type="ECO:0008006" key="8">
    <source>
        <dbReference type="Google" id="ProtNLM"/>
    </source>
</evidence>
<evidence type="ECO:0000259" key="5">
    <source>
        <dbReference type="Pfam" id="PF08386"/>
    </source>
</evidence>
<evidence type="ECO:0000313" key="6">
    <source>
        <dbReference type="EMBL" id="CCA71977.1"/>
    </source>
</evidence>
<dbReference type="InterPro" id="IPR029058">
    <property type="entry name" value="AB_hydrolase_fold"/>
</dbReference>
<evidence type="ECO:0000313" key="7">
    <source>
        <dbReference type="Proteomes" id="UP000007148"/>
    </source>
</evidence>
<evidence type="ECO:0000256" key="2">
    <source>
        <dbReference type="ARBA" id="ARBA00022801"/>
    </source>
</evidence>
<organism evidence="6 7">
    <name type="scientific">Serendipita indica (strain DSM 11827)</name>
    <name type="common">Root endophyte fungus</name>
    <name type="synonym">Piriformospora indica</name>
    <dbReference type="NCBI Taxonomy" id="1109443"/>
    <lineage>
        <taxon>Eukaryota</taxon>
        <taxon>Fungi</taxon>
        <taxon>Dikarya</taxon>
        <taxon>Basidiomycota</taxon>
        <taxon>Agaricomycotina</taxon>
        <taxon>Agaricomycetes</taxon>
        <taxon>Sebacinales</taxon>
        <taxon>Serendipitaceae</taxon>
        <taxon>Serendipita</taxon>
    </lineage>
</organism>
<dbReference type="InterPro" id="IPR000073">
    <property type="entry name" value="AB_hydrolase_1"/>
</dbReference>
<dbReference type="Pfam" id="PF08386">
    <property type="entry name" value="Abhydrolase_4"/>
    <property type="match status" value="1"/>
</dbReference>
<proteinExistence type="inferred from homology"/>
<evidence type="ECO:0000259" key="4">
    <source>
        <dbReference type="Pfam" id="PF00561"/>
    </source>
</evidence>
<name>G4TKY4_SERID</name>
<keyword evidence="7" id="KW-1185">Reference proteome</keyword>
<feature type="chain" id="PRO_5003469208" description="AB hydrolase-1 domain-containing protein" evidence="3">
    <location>
        <begin position="20"/>
        <end position="550"/>
    </location>
</feature>
<dbReference type="SUPFAM" id="SSF53474">
    <property type="entry name" value="alpha/beta-Hydrolases"/>
    <property type="match status" value="1"/>
</dbReference>
<gene>
    <name evidence="6" type="ORF">PIIN_05912</name>
</gene>
<dbReference type="Proteomes" id="UP000007148">
    <property type="component" value="Unassembled WGS sequence"/>
</dbReference>
<dbReference type="AlphaFoldDB" id="G4TKY4"/>
<dbReference type="Gene3D" id="3.40.50.1820">
    <property type="entry name" value="alpha/beta hydrolase"/>
    <property type="match status" value="1"/>
</dbReference>
<feature type="signal peptide" evidence="3">
    <location>
        <begin position="1"/>
        <end position="19"/>
    </location>
</feature>
<reference evidence="6 7" key="1">
    <citation type="journal article" date="2011" name="PLoS Pathog.">
        <title>Endophytic Life Strategies Decoded by Genome and Transcriptome Analyses of the Mutualistic Root Symbiont Piriformospora indica.</title>
        <authorList>
            <person name="Zuccaro A."/>
            <person name="Lahrmann U."/>
            <person name="Guldener U."/>
            <person name="Langen G."/>
            <person name="Pfiffi S."/>
            <person name="Biedenkopf D."/>
            <person name="Wong P."/>
            <person name="Samans B."/>
            <person name="Grimm C."/>
            <person name="Basiewicz M."/>
            <person name="Murat C."/>
            <person name="Martin F."/>
            <person name="Kogel K.H."/>
        </authorList>
    </citation>
    <scope>NUCLEOTIDE SEQUENCE [LARGE SCALE GENOMIC DNA]</scope>
    <source>
        <strain evidence="6 7">DSM 11827</strain>
    </source>
</reference>
<feature type="domain" description="Peptidase S33 tripeptidyl aminopeptidase-like C-terminal" evidence="5">
    <location>
        <begin position="466"/>
        <end position="522"/>
    </location>
</feature>
<dbReference type="Pfam" id="PF00561">
    <property type="entry name" value="Abhydrolase_1"/>
    <property type="match status" value="1"/>
</dbReference>
<dbReference type="PANTHER" id="PTHR43248">
    <property type="entry name" value="2-SUCCINYL-6-HYDROXY-2,4-CYCLOHEXADIENE-1-CARBOXYLATE SYNTHASE"/>
    <property type="match status" value="1"/>
</dbReference>
<dbReference type="EMBL" id="CAFZ01000142">
    <property type="protein sequence ID" value="CCA71977.1"/>
    <property type="molecule type" value="Genomic_DNA"/>
</dbReference>
<keyword evidence="3" id="KW-0732">Signal</keyword>
<dbReference type="InterPro" id="IPR013595">
    <property type="entry name" value="Pept_S33_TAP-like_C"/>
</dbReference>
<evidence type="ECO:0000256" key="1">
    <source>
        <dbReference type="ARBA" id="ARBA00010088"/>
    </source>
</evidence>
<sequence>MAPLATFFALLPLFKLIHAATVSYDGRPTDLTWGPCADGRTEGVECATAQVPLDWLDLSKGTITLSVIRLPAKTSPREGYMFYNFGGPAVSGVTTVEMTGANLQAQLGAGYDIVSWDVRGVGGSGPTLKLFTGDDDYIAFWNRLQGHGTIADRGNLTQRADVDFFMSQVPAFDNLTSSLGDMMLAKNGDTLKYVGTCATVRDLVYLVDTMYGKGADVNYFGTSYGTVLGTYLTQMFPNRVGKVILDGVFDPYKHSNLPPIAWIDTDSQTLDVAMKMWAEACAAYPESCPTASLKANATSADILNIVNKMLDTAYRNYDGFAWNIVSSITIPNPVVASHWSWEYLAQQVTFFAYGGEAWDWVDIPQFVNAQNNNTHSTIIPRSNPVFHRAMRPSYSNYVPTDFLDHVSIAIYCGDTVDPKGETTKDLFKGLVRASQSHSTLAAALMGTYQRLHCHRWKARAVERLPGDPITPFSSSKRLASAEFFGNKARLVKFKALGHGTSSFPSRCIDNVVQKFIRGQPPKDAKNDEADVVCTVDSTPYGPPPATWNKP</sequence>